<accession>A0A0B6XU18</accession>
<feature type="compositionally biased region" description="Low complexity" evidence="1">
    <location>
        <begin position="70"/>
        <end position="81"/>
    </location>
</feature>
<proteinExistence type="predicted"/>
<feature type="non-terminal residue" evidence="2">
    <location>
        <position position="1"/>
    </location>
</feature>
<name>A0A0B6XU18_9EUPU</name>
<protein>
    <submittedName>
        <fullName evidence="2">Uncharacterized protein</fullName>
    </submittedName>
</protein>
<organism evidence="2">
    <name type="scientific">Arion vulgaris</name>
    <dbReference type="NCBI Taxonomy" id="1028688"/>
    <lineage>
        <taxon>Eukaryota</taxon>
        <taxon>Metazoa</taxon>
        <taxon>Spiralia</taxon>
        <taxon>Lophotrochozoa</taxon>
        <taxon>Mollusca</taxon>
        <taxon>Gastropoda</taxon>
        <taxon>Heterobranchia</taxon>
        <taxon>Euthyneura</taxon>
        <taxon>Panpulmonata</taxon>
        <taxon>Eupulmonata</taxon>
        <taxon>Stylommatophora</taxon>
        <taxon>Helicina</taxon>
        <taxon>Arionoidea</taxon>
        <taxon>Arionidae</taxon>
        <taxon>Arion</taxon>
    </lineage>
</organism>
<evidence type="ECO:0000313" key="2">
    <source>
        <dbReference type="EMBL" id="CEK47492.1"/>
    </source>
</evidence>
<evidence type="ECO:0000256" key="1">
    <source>
        <dbReference type="SAM" id="MobiDB-lite"/>
    </source>
</evidence>
<feature type="non-terminal residue" evidence="2">
    <location>
        <position position="90"/>
    </location>
</feature>
<dbReference type="EMBL" id="HACG01000627">
    <property type="protein sequence ID" value="CEK47492.1"/>
    <property type="molecule type" value="Transcribed_RNA"/>
</dbReference>
<sequence>DRVPSAQLHGGYTDPGYSSGFYQGGSVRPPPSNMNYMPHQGGPFSNLQNYNFQYNTDFPNATGFPLSHSQQEQMYHQNQQQMKHPSFNNS</sequence>
<gene>
    <name evidence="2" type="primary">ORF1489</name>
</gene>
<dbReference type="AlphaFoldDB" id="A0A0B6XU18"/>
<feature type="region of interest" description="Disordered" evidence="1">
    <location>
        <begin position="61"/>
        <end position="90"/>
    </location>
</feature>
<feature type="region of interest" description="Disordered" evidence="1">
    <location>
        <begin position="1"/>
        <end position="31"/>
    </location>
</feature>
<reference evidence="2" key="1">
    <citation type="submission" date="2014-12" db="EMBL/GenBank/DDBJ databases">
        <title>Insight into the proteome of Arion vulgaris.</title>
        <authorList>
            <person name="Aradska J."/>
            <person name="Bulat T."/>
            <person name="Smidak R."/>
            <person name="Sarate P."/>
            <person name="Gangsoo J."/>
            <person name="Sialana F."/>
            <person name="Bilban M."/>
            <person name="Lubec G."/>
        </authorList>
    </citation>
    <scope>NUCLEOTIDE SEQUENCE</scope>
    <source>
        <tissue evidence="2">Skin</tissue>
    </source>
</reference>